<keyword evidence="1" id="KW-1133">Transmembrane helix</keyword>
<name>N4WDM1_9BACI</name>
<accession>N4WDM1</accession>
<dbReference type="eggNOG" id="ENOG5030VXA">
    <property type="taxonomic scope" value="Bacteria"/>
</dbReference>
<reference evidence="2 3" key="1">
    <citation type="submission" date="2013-03" db="EMBL/GenBank/DDBJ databases">
        <title>Draft genome sequence of Gracibacillus halophilus YIM-C55.5, a moderately halophilic and thermophilic organism from the Xiaochaidamu salt lake.</title>
        <authorList>
            <person name="Sugumar T."/>
            <person name="Polireddy D.R."/>
            <person name="Antony A."/>
            <person name="Madhava Y.R."/>
            <person name="Sivakumar N."/>
        </authorList>
    </citation>
    <scope>NUCLEOTIDE SEQUENCE [LARGE SCALE GENOMIC DNA]</scope>
    <source>
        <strain evidence="2 3">YIM-C55.5</strain>
    </source>
</reference>
<feature type="transmembrane region" description="Helical" evidence="1">
    <location>
        <begin position="26"/>
        <end position="46"/>
    </location>
</feature>
<evidence type="ECO:0000313" key="2">
    <source>
        <dbReference type="EMBL" id="ENH98368.1"/>
    </source>
</evidence>
<evidence type="ECO:0000313" key="3">
    <source>
        <dbReference type="Proteomes" id="UP000012283"/>
    </source>
</evidence>
<dbReference type="RefSeq" id="WP_003462498.1">
    <property type="nucleotide sequence ID" value="NZ_APML01000003.1"/>
</dbReference>
<gene>
    <name evidence="2" type="ORF">J416_00224</name>
</gene>
<proteinExistence type="predicted"/>
<dbReference type="PATRIC" id="fig|1308866.3.peg.47"/>
<sequence>MKRLWQTLRTMTFTEALDYIWEYYKVHLFGIAIGLFISISIVSSVFGKDPVQYHVMVVGQVTYEQSEAFSNEINDEYFSDFEIAVDSILHDGGEWSNQSYGQVQKFTARSATGMIDLLVTDKGFANMILEQEGLRPMEDVIDVEQFSEEATHQLGTDDVYAVNADQFHVFRDSEALKDKVVAVMYNSEQSNLTDDVLQTLRMDQ</sequence>
<protein>
    <submittedName>
        <fullName evidence="2">Uncharacterized protein</fullName>
    </submittedName>
</protein>
<dbReference type="OrthoDB" id="1925387at2"/>
<evidence type="ECO:0000256" key="1">
    <source>
        <dbReference type="SAM" id="Phobius"/>
    </source>
</evidence>
<keyword evidence="1" id="KW-0812">Transmembrane</keyword>
<keyword evidence="1" id="KW-0472">Membrane</keyword>
<dbReference type="Proteomes" id="UP000012283">
    <property type="component" value="Unassembled WGS sequence"/>
</dbReference>
<organism evidence="2 3">
    <name type="scientific">Gracilibacillus halophilus YIM-C55.5</name>
    <dbReference type="NCBI Taxonomy" id="1308866"/>
    <lineage>
        <taxon>Bacteria</taxon>
        <taxon>Bacillati</taxon>
        <taxon>Bacillota</taxon>
        <taxon>Bacilli</taxon>
        <taxon>Bacillales</taxon>
        <taxon>Bacillaceae</taxon>
        <taxon>Gracilibacillus</taxon>
    </lineage>
</organism>
<dbReference type="STRING" id="1308866.J416_00224"/>
<dbReference type="AlphaFoldDB" id="N4WDM1"/>
<keyword evidence="3" id="KW-1185">Reference proteome</keyword>
<dbReference type="EMBL" id="APML01000003">
    <property type="protein sequence ID" value="ENH98368.1"/>
    <property type="molecule type" value="Genomic_DNA"/>
</dbReference>
<comment type="caution">
    <text evidence="2">The sequence shown here is derived from an EMBL/GenBank/DDBJ whole genome shotgun (WGS) entry which is preliminary data.</text>
</comment>